<evidence type="ECO:0000313" key="3">
    <source>
        <dbReference type="EMBL" id="RMO55379.1"/>
    </source>
</evidence>
<organism evidence="1 4">
    <name type="scientific">Pseudomonas amygdali pv. eriobotryae</name>
    <dbReference type="NCBI Taxonomy" id="129137"/>
    <lineage>
        <taxon>Bacteria</taxon>
        <taxon>Pseudomonadati</taxon>
        <taxon>Pseudomonadota</taxon>
        <taxon>Gammaproteobacteria</taxon>
        <taxon>Pseudomonadales</taxon>
        <taxon>Pseudomonadaceae</taxon>
        <taxon>Pseudomonas</taxon>
        <taxon>Pseudomonas amygdali</taxon>
    </lineage>
</organism>
<dbReference type="Proteomes" id="UP000050490">
    <property type="component" value="Unassembled WGS sequence"/>
</dbReference>
<dbReference type="Proteomes" id="UP000272627">
    <property type="component" value="Unassembled WGS sequence"/>
</dbReference>
<comment type="caution">
    <text evidence="1">The sequence shown here is derived from an EMBL/GenBank/DDBJ whole genome shotgun (WGS) entry which is preliminary data.</text>
</comment>
<evidence type="ECO:0000313" key="1">
    <source>
        <dbReference type="EMBL" id="KPX23485.1"/>
    </source>
</evidence>
<name>A0A0P9R5L8_PSEA0</name>
<gene>
    <name evidence="1" type="ORF">ALO70_101801</name>
    <name evidence="3" type="ORF">ALQ39_102109</name>
    <name evidence="2" type="ORF">ALQ86_101888</name>
</gene>
<dbReference type="EMBL" id="RBPV01000313">
    <property type="protein sequence ID" value="RMO55379.1"/>
    <property type="molecule type" value="Genomic_DNA"/>
</dbReference>
<proteinExistence type="predicted"/>
<reference evidence="1 4" key="1">
    <citation type="submission" date="2015-09" db="EMBL/GenBank/DDBJ databases">
        <title>Genome announcement of multiple Pseudomonas syringae strains.</title>
        <authorList>
            <person name="Thakur S."/>
            <person name="Wang P.W."/>
            <person name="Gong Y."/>
            <person name="Weir B.S."/>
            <person name="Guttman D.S."/>
        </authorList>
    </citation>
    <scope>NUCLEOTIDE SEQUENCE [LARGE SCALE GENOMIC DNA]</scope>
    <source>
        <strain evidence="1 4">ICMP4455</strain>
    </source>
</reference>
<dbReference type="Proteomes" id="UP000275613">
    <property type="component" value="Unassembled WGS sequence"/>
</dbReference>
<evidence type="ECO:0000313" key="6">
    <source>
        <dbReference type="Proteomes" id="UP000275613"/>
    </source>
</evidence>
<evidence type="ECO:0000313" key="4">
    <source>
        <dbReference type="Proteomes" id="UP000050490"/>
    </source>
</evidence>
<accession>A0A0P9R5L8</accession>
<dbReference type="EMBL" id="LJQI01000338">
    <property type="protein sequence ID" value="KPX23485.1"/>
    <property type="molecule type" value="Genomic_DNA"/>
</dbReference>
<reference evidence="5 6" key="2">
    <citation type="submission" date="2018-08" db="EMBL/GenBank/DDBJ databases">
        <title>Recombination of ecologically and evolutionarily significant loci maintains genetic cohesion in the Pseudomonas syringae species complex.</title>
        <authorList>
            <person name="Dillon M."/>
            <person name="Thakur S."/>
            <person name="Almeida R.N.D."/>
            <person name="Weir B.S."/>
            <person name="Guttman D.S."/>
        </authorList>
    </citation>
    <scope>NUCLEOTIDE SEQUENCE [LARGE SCALE GENOMIC DNA]</scope>
    <source>
        <strain evidence="3 6">ICMP 4316</strain>
        <strain evidence="2 5">ICMP 8636</strain>
    </source>
</reference>
<dbReference type="EMBL" id="RBOA01000024">
    <property type="protein sequence ID" value="RMM03947.1"/>
    <property type="molecule type" value="Genomic_DNA"/>
</dbReference>
<evidence type="ECO:0000313" key="2">
    <source>
        <dbReference type="EMBL" id="RMM03947.1"/>
    </source>
</evidence>
<protein>
    <submittedName>
        <fullName evidence="1">Uncharacterized protein</fullName>
    </submittedName>
</protein>
<evidence type="ECO:0000313" key="5">
    <source>
        <dbReference type="Proteomes" id="UP000272627"/>
    </source>
</evidence>
<sequence>MARQKTRNSAQAFAHVRLGAGGLCVWGVTSFSVHVMRKNLHITVLCHEREVSLAGQFPPECFCAP</sequence>
<dbReference type="AlphaFoldDB" id="A0A0P9R5L8"/>